<sequence length="219" mass="25878">MPRLSKPTSSLYNPYENNIEVNRNGNFEIPFIFQDYRHSSSSTISSIKDCLNENFDTLITRLKTNPPYKLTLTIEELLAPSKRKRSKSSSKSPPPRPQNVFILFKRDLTARLRLESQESLTIVKLSKLAKATWENLSNEVRQFFQILYLACIEKHKQLYPGYRYSPKKRRQSGRSKNRSNAKEQVSVFPTLNYDDLFLDQDMIMNKYFDFRLWDSHHQQ</sequence>
<protein>
    <submittedName>
        <fullName evidence="5">Mating-type m-specific polypeptide mc</fullName>
    </submittedName>
</protein>
<evidence type="ECO:0000259" key="3">
    <source>
        <dbReference type="PROSITE" id="PS50118"/>
    </source>
</evidence>
<evidence type="ECO:0000256" key="1">
    <source>
        <dbReference type="PROSITE-ProRule" id="PRU00267"/>
    </source>
</evidence>
<name>A0A2Z6S3G8_9GLOM</name>
<dbReference type="SMART" id="SM00398">
    <property type="entry name" value="HMG"/>
    <property type="match status" value="1"/>
</dbReference>
<reference evidence="4 6" key="1">
    <citation type="submission" date="2017-11" db="EMBL/GenBank/DDBJ databases">
        <title>The genome of Rhizophagus clarus HR1 reveals common genetic basis of auxotrophy among arbuscular mycorrhizal fungi.</title>
        <authorList>
            <person name="Kobayashi Y."/>
        </authorList>
    </citation>
    <scope>NUCLEOTIDE SEQUENCE [LARGE SCALE GENOMIC DNA]</scope>
    <source>
        <strain evidence="4 6">HR1</strain>
    </source>
</reference>
<reference evidence="5" key="2">
    <citation type="submission" date="2019-10" db="EMBL/GenBank/DDBJ databases">
        <title>Conservation and host-specific expression of non-tandemly repeated heterogenous ribosome RNA gene in arbuscular mycorrhizal fungi.</title>
        <authorList>
            <person name="Maeda T."/>
            <person name="Kobayashi Y."/>
            <person name="Nakagawa T."/>
            <person name="Ezawa T."/>
            <person name="Yamaguchi K."/>
            <person name="Bino T."/>
            <person name="Nishimoto Y."/>
            <person name="Shigenobu S."/>
            <person name="Kawaguchi M."/>
        </authorList>
    </citation>
    <scope>NUCLEOTIDE SEQUENCE</scope>
    <source>
        <strain evidence="5">HR1</strain>
    </source>
</reference>
<keyword evidence="1" id="KW-0238">DNA-binding</keyword>
<dbReference type="EMBL" id="BEXD01003874">
    <property type="protein sequence ID" value="GBC03232.1"/>
    <property type="molecule type" value="Genomic_DNA"/>
</dbReference>
<proteinExistence type="predicted"/>
<comment type="caution">
    <text evidence="4">The sequence shown here is derived from an EMBL/GenBank/DDBJ whole genome shotgun (WGS) entry which is preliminary data.</text>
</comment>
<feature type="region of interest" description="Disordered" evidence="2">
    <location>
        <begin position="163"/>
        <end position="182"/>
    </location>
</feature>
<keyword evidence="1" id="KW-0539">Nucleus</keyword>
<dbReference type="EMBL" id="BLAL01000338">
    <property type="protein sequence ID" value="GET04292.1"/>
    <property type="molecule type" value="Genomic_DNA"/>
</dbReference>
<dbReference type="Proteomes" id="UP000247702">
    <property type="component" value="Unassembled WGS sequence"/>
</dbReference>
<feature type="domain" description="HMG box" evidence="3">
    <location>
        <begin position="94"/>
        <end position="163"/>
    </location>
</feature>
<dbReference type="PROSITE" id="PS50118">
    <property type="entry name" value="HMG_BOX_2"/>
    <property type="match status" value="1"/>
</dbReference>
<evidence type="ECO:0000256" key="2">
    <source>
        <dbReference type="SAM" id="MobiDB-lite"/>
    </source>
</evidence>
<dbReference type="Pfam" id="PF00505">
    <property type="entry name" value="HMG_box"/>
    <property type="match status" value="1"/>
</dbReference>
<dbReference type="SUPFAM" id="SSF47095">
    <property type="entry name" value="HMG-box"/>
    <property type="match status" value="1"/>
</dbReference>
<dbReference type="Proteomes" id="UP000615446">
    <property type="component" value="Unassembled WGS sequence"/>
</dbReference>
<feature type="compositionally biased region" description="Basic residues" evidence="2">
    <location>
        <begin position="165"/>
        <end position="179"/>
    </location>
</feature>
<feature type="DNA-binding region" description="HMG box" evidence="1">
    <location>
        <begin position="94"/>
        <end position="163"/>
    </location>
</feature>
<dbReference type="GO" id="GO:0005634">
    <property type="term" value="C:nucleus"/>
    <property type="evidence" value="ECO:0007669"/>
    <property type="project" value="UniProtKB-UniRule"/>
</dbReference>
<dbReference type="GO" id="GO:0003677">
    <property type="term" value="F:DNA binding"/>
    <property type="evidence" value="ECO:0007669"/>
    <property type="project" value="UniProtKB-UniRule"/>
</dbReference>
<organism evidence="4 6">
    <name type="scientific">Rhizophagus clarus</name>
    <dbReference type="NCBI Taxonomy" id="94130"/>
    <lineage>
        <taxon>Eukaryota</taxon>
        <taxon>Fungi</taxon>
        <taxon>Fungi incertae sedis</taxon>
        <taxon>Mucoromycota</taxon>
        <taxon>Glomeromycotina</taxon>
        <taxon>Glomeromycetes</taxon>
        <taxon>Glomerales</taxon>
        <taxon>Glomeraceae</taxon>
        <taxon>Rhizophagus</taxon>
    </lineage>
</organism>
<dbReference type="AlphaFoldDB" id="A0A2Z6S3G8"/>
<accession>A0A2Z6S3G8</accession>
<dbReference type="OrthoDB" id="6247875at2759"/>
<evidence type="ECO:0000313" key="5">
    <source>
        <dbReference type="EMBL" id="GET04292.1"/>
    </source>
</evidence>
<gene>
    <name evidence="5" type="ORF">RCL2_003059600</name>
    <name evidence="4" type="ORF">RclHR1_05020009</name>
</gene>
<keyword evidence="6" id="KW-1185">Reference proteome</keyword>
<dbReference type="InterPro" id="IPR009071">
    <property type="entry name" value="HMG_box_dom"/>
</dbReference>
<dbReference type="InterPro" id="IPR036910">
    <property type="entry name" value="HMG_box_dom_sf"/>
</dbReference>
<evidence type="ECO:0000313" key="4">
    <source>
        <dbReference type="EMBL" id="GBC03232.1"/>
    </source>
</evidence>
<dbReference type="Gene3D" id="1.10.30.10">
    <property type="entry name" value="High mobility group box domain"/>
    <property type="match status" value="1"/>
</dbReference>
<evidence type="ECO:0000313" key="6">
    <source>
        <dbReference type="Proteomes" id="UP000247702"/>
    </source>
</evidence>